<dbReference type="AlphaFoldDB" id="X1LJ24"/>
<evidence type="ECO:0000313" key="1">
    <source>
        <dbReference type="EMBL" id="GAI02370.1"/>
    </source>
</evidence>
<proteinExistence type="predicted"/>
<organism evidence="1">
    <name type="scientific">marine sediment metagenome</name>
    <dbReference type="NCBI Taxonomy" id="412755"/>
    <lineage>
        <taxon>unclassified sequences</taxon>
        <taxon>metagenomes</taxon>
        <taxon>ecological metagenomes</taxon>
    </lineage>
</organism>
<gene>
    <name evidence="1" type="ORF">S06H3_20791</name>
</gene>
<reference evidence="1" key="1">
    <citation type="journal article" date="2014" name="Front. Microbiol.">
        <title>High frequency of phylogenetically diverse reductive dehalogenase-homologous genes in deep subseafloor sedimentary metagenomes.</title>
        <authorList>
            <person name="Kawai M."/>
            <person name="Futagami T."/>
            <person name="Toyoda A."/>
            <person name="Takaki Y."/>
            <person name="Nishi S."/>
            <person name="Hori S."/>
            <person name="Arai W."/>
            <person name="Tsubouchi T."/>
            <person name="Morono Y."/>
            <person name="Uchiyama I."/>
            <person name="Ito T."/>
            <person name="Fujiyama A."/>
            <person name="Inagaki F."/>
            <person name="Takami H."/>
        </authorList>
    </citation>
    <scope>NUCLEOTIDE SEQUENCE</scope>
    <source>
        <strain evidence="1">Expedition CK06-06</strain>
    </source>
</reference>
<comment type="caution">
    <text evidence="1">The sequence shown here is derived from an EMBL/GenBank/DDBJ whole genome shotgun (WGS) entry which is preliminary data.</text>
</comment>
<sequence>MPYKNPKDLLVDATKFPAAIEAKLPEGAPKVSTMLADAAGRIPAIPDFPMEIPDLPEPPTLPEAPAGLRGLGRQRFVTGV</sequence>
<accession>X1LJ24</accession>
<name>X1LJ24_9ZZZZ</name>
<protein>
    <submittedName>
        <fullName evidence="1">Uncharacterized protein</fullName>
    </submittedName>
</protein>
<dbReference type="EMBL" id="BARV01010819">
    <property type="protein sequence ID" value="GAI02370.1"/>
    <property type="molecule type" value="Genomic_DNA"/>
</dbReference>